<dbReference type="InterPro" id="IPR036525">
    <property type="entry name" value="Tubulin/FtsZ_GTPase_sf"/>
</dbReference>
<evidence type="ECO:0000256" key="7">
    <source>
        <dbReference type="SAM" id="MobiDB-lite"/>
    </source>
</evidence>
<dbReference type="PANTHER" id="PTHR13391">
    <property type="entry name" value="MITOCHONDRIAL DISTRIBUTION REGULATOR MISATO"/>
    <property type="match status" value="1"/>
</dbReference>
<dbReference type="GO" id="GO:0005739">
    <property type="term" value="C:mitochondrion"/>
    <property type="evidence" value="ECO:0007669"/>
    <property type="project" value="UniProtKB-SubCell"/>
</dbReference>
<organism evidence="10 11">
    <name type="scientific">Maudiozyma humilis</name>
    <name type="common">Sour dough yeast</name>
    <name type="synonym">Kazachstania humilis</name>
    <dbReference type="NCBI Taxonomy" id="51915"/>
    <lineage>
        <taxon>Eukaryota</taxon>
        <taxon>Fungi</taxon>
        <taxon>Dikarya</taxon>
        <taxon>Ascomycota</taxon>
        <taxon>Saccharomycotina</taxon>
        <taxon>Saccharomycetes</taxon>
        <taxon>Saccharomycetales</taxon>
        <taxon>Saccharomycetaceae</taxon>
        <taxon>Maudiozyma</taxon>
    </lineage>
</organism>
<dbReference type="EMBL" id="BTGD01000010">
    <property type="protein sequence ID" value="GMM56931.1"/>
    <property type="molecule type" value="Genomic_DNA"/>
</dbReference>
<dbReference type="AlphaFoldDB" id="A0AAV5S0L1"/>
<dbReference type="InterPro" id="IPR019605">
    <property type="entry name" value="Misato_II_tubulin-like"/>
</dbReference>
<comment type="similarity">
    <text evidence="3">Belongs to the misato family.</text>
</comment>
<feature type="compositionally biased region" description="Basic and acidic residues" evidence="7">
    <location>
        <begin position="379"/>
        <end position="395"/>
    </location>
</feature>
<dbReference type="Pfam" id="PF10644">
    <property type="entry name" value="Misat_Tub_SegII"/>
    <property type="match status" value="1"/>
</dbReference>
<accession>A0AAV5S0L1</accession>
<feature type="region of interest" description="Disordered" evidence="7">
    <location>
        <begin position="376"/>
        <end position="395"/>
    </location>
</feature>
<evidence type="ECO:0000256" key="3">
    <source>
        <dbReference type="ARBA" id="ARBA00008507"/>
    </source>
</evidence>
<comment type="subcellular location">
    <subcellularLocation>
        <location evidence="2">Mitochondrion</location>
    </subcellularLocation>
</comment>
<evidence type="ECO:0000259" key="9">
    <source>
        <dbReference type="Pfam" id="PF14881"/>
    </source>
</evidence>
<protein>
    <recommendedName>
        <fullName evidence="4">Protein DML1</fullName>
    </recommendedName>
    <alternativeName>
        <fullName evidence="5">Protein dml1</fullName>
    </alternativeName>
</protein>
<name>A0AAV5S0L1_MAUHU</name>
<sequence>MQEVVTISVSQRANHLTTQFFNCQEENLYKGTSEDAVDPTVFLYPSIDRVAKSASYYPRALLWDSKYGNGSLGTYQYENESEDYHFNNHELKSADNHDVVTTQKRIEPSAYQKALDGNATLPELNKDNTKYWSDYSRLIYQPYSLNYLQNWYHDTENPNLPDFKGLKTQRFSNAEQGVNEWNECQDDFNDEHLRTALERCDSLQGFNLVTDVDTAWGTFSKSLLQDLRDELPKTTIFAWGFFEPDILTKGKQSIDNKYQIKNTILSSIFSMKECDLYFPLYASPNLTNWELGGQTCGLFDTVNSVLANKDQSKRRQMAYLVDCLTDGEPKRNMVTSMVRDDDKLDYGYVSHVSPYEKRGSASSSREYHEFSFINITRGPQKDDGEKKDDNKNKKDNYRNIATTTYCPSSTIPDQFKKNLSYSVKLSSTEKNRDLYRHWSNYVSRYFRFDDEREELKDDLETLVSAYEYGWYSDDDSGDD</sequence>
<dbReference type="PANTHER" id="PTHR13391:SF0">
    <property type="entry name" value="PROTEIN MISATO HOMOLOG 1"/>
    <property type="match status" value="1"/>
</dbReference>
<keyword evidence="11" id="KW-1185">Reference proteome</keyword>
<dbReference type="Proteomes" id="UP001377567">
    <property type="component" value="Unassembled WGS sequence"/>
</dbReference>
<dbReference type="SUPFAM" id="SSF52490">
    <property type="entry name" value="Tubulin nucleotide-binding domain-like"/>
    <property type="match status" value="1"/>
</dbReference>
<gene>
    <name evidence="10" type="ORF">DAKH74_035470</name>
</gene>
<dbReference type="InterPro" id="IPR029209">
    <property type="entry name" value="DML1/Misato_tubulin"/>
</dbReference>
<dbReference type="Pfam" id="PF14881">
    <property type="entry name" value="Tubulin_3"/>
    <property type="match status" value="1"/>
</dbReference>
<comment type="function">
    <text evidence="1">Involved in the partitioning of the mitochondrial organelle and mitochondrial DNA (mtDNA) inheritance.</text>
</comment>
<comment type="caution">
    <text evidence="10">The sequence shown here is derived from an EMBL/GenBank/DDBJ whole genome shotgun (WGS) entry which is preliminary data.</text>
</comment>
<proteinExistence type="inferred from homology"/>
<evidence type="ECO:0000256" key="2">
    <source>
        <dbReference type="ARBA" id="ARBA00004173"/>
    </source>
</evidence>
<evidence type="ECO:0000313" key="11">
    <source>
        <dbReference type="Proteomes" id="UP001377567"/>
    </source>
</evidence>
<evidence type="ECO:0000256" key="5">
    <source>
        <dbReference type="ARBA" id="ARBA00022030"/>
    </source>
</evidence>
<dbReference type="Gene3D" id="3.40.50.1440">
    <property type="entry name" value="Tubulin/FtsZ, GTPase domain"/>
    <property type="match status" value="1"/>
</dbReference>
<reference evidence="10 11" key="1">
    <citation type="journal article" date="2023" name="Elife">
        <title>Identification of key yeast species and microbe-microbe interactions impacting larval growth of Drosophila in the wild.</title>
        <authorList>
            <person name="Mure A."/>
            <person name="Sugiura Y."/>
            <person name="Maeda R."/>
            <person name="Honda K."/>
            <person name="Sakurai N."/>
            <person name="Takahashi Y."/>
            <person name="Watada M."/>
            <person name="Katoh T."/>
            <person name="Gotoh A."/>
            <person name="Gotoh Y."/>
            <person name="Taniguchi I."/>
            <person name="Nakamura K."/>
            <person name="Hayashi T."/>
            <person name="Katayama T."/>
            <person name="Uemura T."/>
            <person name="Hattori Y."/>
        </authorList>
    </citation>
    <scope>NUCLEOTIDE SEQUENCE [LARGE SCALE GENOMIC DNA]</scope>
    <source>
        <strain evidence="10 11">KH-74</strain>
    </source>
</reference>
<feature type="domain" description="Misato Segment II tubulin-like" evidence="8">
    <location>
        <begin position="2"/>
        <end position="116"/>
    </location>
</feature>
<evidence type="ECO:0000256" key="4">
    <source>
        <dbReference type="ARBA" id="ARBA00014097"/>
    </source>
</evidence>
<keyword evidence="6" id="KW-0496">Mitochondrion</keyword>
<evidence type="ECO:0000256" key="1">
    <source>
        <dbReference type="ARBA" id="ARBA00003757"/>
    </source>
</evidence>
<dbReference type="InterPro" id="IPR049942">
    <property type="entry name" value="DML1/Misato"/>
</dbReference>
<evidence type="ECO:0000256" key="6">
    <source>
        <dbReference type="ARBA" id="ARBA00023128"/>
    </source>
</evidence>
<feature type="domain" description="DML1/Misato tubulin" evidence="9">
    <location>
        <begin position="122"/>
        <end position="285"/>
    </location>
</feature>
<dbReference type="GO" id="GO:0007005">
    <property type="term" value="P:mitochondrion organization"/>
    <property type="evidence" value="ECO:0007669"/>
    <property type="project" value="InterPro"/>
</dbReference>
<evidence type="ECO:0000313" key="10">
    <source>
        <dbReference type="EMBL" id="GMM56931.1"/>
    </source>
</evidence>
<evidence type="ECO:0000259" key="8">
    <source>
        <dbReference type="Pfam" id="PF10644"/>
    </source>
</evidence>